<dbReference type="EMBL" id="JAPHNI010000032">
    <property type="protein sequence ID" value="KAJ8118026.1"/>
    <property type="molecule type" value="Genomic_DNA"/>
</dbReference>
<evidence type="ECO:0000313" key="1">
    <source>
        <dbReference type="EMBL" id="KAJ8118026.1"/>
    </source>
</evidence>
<protein>
    <submittedName>
        <fullName evidence="1">Uncharacterized protein</fullName>
    </submittedName>
</protein>
<gene>
    <name evidence="1" type="ORF">OPT61_g905</name>
</gene>
<name>A0ACC2IS22_9PLEO</name>
<organism evidence="1 2">
    <name type="scientific">Boeremia exigua</name>
    <dbReference type="NCBI Taxonomy" id="749465"/>
    <lineage>
        <taxon>Eukaryota</taxon>
        <taxon>Fungi</taxon>
        <taxon>Dikarya</taxon>
        <taxon>Ascomycota</taxon>
        <taxon>Pezizomycotina</taxon>
        <taxon>Dothideomycetes</taxon>
        <taxon>Pleosporomycetidae</taxon>
        <taxon>Pleosporales</taxon>
        <taxon>Pleosporineae</taxon>
        <taxon>Didymellaceae</taxon>
        <taxon>Boeremia</taxon>
    </lineage>
</organism>
<keyword evidence="2" id="KW-1185">Reference proteome</keyword>
<comment type="caution">
    <text evidence="1">The sequence shown here is derived from an EMBL/GenBank/DDBJ whole genome shotgun (WGS) entry which is preliminary data.</text>
</comment>
<evidence type="ECO:0000313" key="2">
    <source>
        <dbReference type="Proteomes" id="UP001153331"/>
    </source>
</evidence>
<accession>A0ACC2IS22</accession>
<dbReference type="Proteomes" id="UP001153331">
    <property type="component" value="Unassembled WGS sequence"/>
</dbReference>
<sequence length="1280" mass="140325">MRFSELLIGFLAVLLGAFATDNGLQSVVEWDNGSLQVNGERVMIMSGEFHYARLPVPELWLDIFQKFRANGMNTVSIYFFWSYHSASKGTYDFTTPGKDIQRLFDTAKEAGLYVIARPGPYSNAETSGGGLALWTSDGSGGNYRTSDETYRKAWSEWIAEVGPIIAKNQITNGGPVILTQVENELTQSKYDPNNTLVIYMEQIKKAFKDAGLIVPTTHNEKGFRGKSWSTDYNNVGGAVDIYGLDSYAGGLSCTNPNTGGTTVRTYYQWFQEVSPTQPEYLPEFRGGWFQAWGEHFFDECQSELSPEYPDVFYKDVISQRATLLNIYMTYGGTNWGHLAAPVVYTSYDYDAPIRETREVRDKYKQYKLISLFTRVSKGLHNTVMESNGTGNAVSTGNVFTWVLKSKDSNGRFYLAEQNDTRSRTVTDFSLDIKTSAGPVTIPSLQLKGRQARWVVTDYSLGNETLLYASGEVLTYGRFDKPVVVFYLKEGQTGEFAFKSQKNITFKSYGADSGFETVSSNSTSYTGFRYKQAKGATVVQLSNGVLAYLLDVPTAWTFFAPPTTADPNVTPDEHIFVMGPYLVRTASLSSDTVSVVGDNADATTIEVYAGKDAAKIVWNGKELATTKTSYGSLTAEISGGADRKVNLPLLADFKAADSAPEISPSFDDSNWIVANKTTTLNKVKPLTLPVLYSSDYKFYAGTKVYRGYFSGKSAASLNITVQGGAASGWSAWLNGQLVGYNPGDGTLWVTNAVVPFKNVTLKDEGNVLTVVTDYTGHDQTSYGPSGAQNPRGILGAQLLSTNNTKLAFDLWKIQGNAGGERNIDPVRGPLNEGGLYGERLGWHLPGFDTKGWSSESPIEDGVQGAGIKWFTTTFDLNIDKDLDVPIGVEFGAAAGTVARVQLYINGYQYGKYFPHIGPQTRYPIPPGILNLQGSNTLSISVWAQTDAGAKLSTVKLISYASYESGFDFAGIDGEQLQPGWTDRSQKMELLRLPSYTRLAILSLLLASSHAQLPQLNTTDSCRIDFDPKAPVNATGSVNIHWSALMMDPTQNDWTLTLTYNETRGSNGTIHRWDSYISTKKESEGKACTFMLAGLNKTSSSTRREGCDGVIDDTCTTVLREIIYIGDECSWPTPVDEYAERIRQVCGADILSSGMRTYLPAEIGNSTDSCNHPNPPGSSSPEDHRTYQLASQIVDGANWSSDRNASDFTWYDIYTKQTVPIVVAAEFLGGIAETHVVCVAPNEIATGSRTPMQRSAASVSWRPTKRAALVLALAFTTLTTLV</sequence>
<proteinExistence type="predicted"/>
<reference evidence="1" key="1">
    <citation type="submission" date="2022-11" db="EMBL/GenBank/DDBJ databases">
        <title>Genome Sequence of Boeremia exigua.</title>
        <authorList>
            <person name="Buettner E."/>
        </authorList>
    </citation>
    <scope>NUCLEOTIDE SEQUENCE</scope>
    <source>
        <strain evidence="1">CU02</strain>
    </source>
</reference>